<name>A0A9P7K8A6_9AGAR</name>
<evidence type="ECO:0000256" key="4">
    <source>
        <dbReference type="ARBA" id="ARBA00022827"/>
    </source>
</evidence>
<dbReference type="Proteomes" id="UP000717328">
    <property type="component" value="Unassembled WGS sequence"/>
</dbReference>
<dbReference type="PANTHER" id="PTHR11552:SF147">
    <property type="entry name" value="CHOLINE DEHYDROGENASE, MITOCHONDRIAL"/>
    <property type="match status" value="1"/>
</dbReference>
<dbReference type="PIRSF" id="PIRSF000137">
    <property type="entry name" value="Alcohol_oxidase"/>
    <property type="match status" value="1"/>
</dbReference>
<keyword evidence="10" id="KW-1185">Reference proteome</keyword>
<sequence length="598" mass="65028">MRFSLLLSLTSLLSQTLASTTDEFDFVIIGGGNAGAVLANRLTENPDYKVLLLEAGPSDLDFPVTDIPFISPSLTPFTALDWNYTTVPQPGLAGRSIPFPRGHGLGGSSLVNYLIYTRGSKDDFDRYAEVSDDPGWSWDSMQHYFYKNENFTSPVEGADVLDRKVDVEIHSMTGMMPVSVSGSATPIDKRILNAAAELGEFKFTREMNGGDVLGLGWIQLTTDGPKRSSVASTYLGPKYRQRPNLQIIFGAQVSRVMQTGTENEEPAFRCVEYRLRLGGSLRYAAASKEVISSAGTIGTPQILLNSGIGDSKTLTELGIEPLVHLPDVGENLSDHPGVVNGWLVHPNTTYDDFARDPVTQAEEISKWAETGKGFLVNTISSHIAFMRLPDDNPLITTYGDSAAGPKSAHYEFLISNWLTVAPSPETGHYLGIGTLVVSPTSRGSVKLRSADPFAMPLIDPALLKTPYDHAVMCEAIKAAQRFVSASAWSDHVIGPANGLEHVHSDEDLDKYVAENAKTIFHPVGTASMSKRGEKTGVVDPDLKVKGVAGLRVVDASVLRAQEHFFLENGVDTSKRGDVTPRWSERPGKNNSWWRSGPE</sequence>
<dbReference type="InterPro" id="IPR012132">
    <property type="entry name" value="GMC_OxRdtase"/>
</dbReference>
<keyword evidence="4 5" id="KW-0274">FAD</keyword>
<dbReference type="GO" id="GO:0016614">
    <property type="term" value="F:oxidoreductase activity, acting on CH-OH group of donors"/>
    <property type="evidence" value="ECO:0007669"/>
    <property type="project" value="InterPro"/>
</dbReference>
<evidence type="ECO:0000256" key="7">
    <source>
        <dbReference type="SAM" id="SignalP"/>
    </source>
</evidence>
<dbReference type="SUPFAM" id="SSF51905">
    <property type="entry name" value="FAD/NAD(P)-binding domain"/>
    <property type="match status" value="1"/>
</dbReference>
<keyword evidence="7" id="KW-0732">Signal</keyword>
<evidence type="ECO:0000256" key="5">
    <source>
        <dbReference type="PIRSR" id="PIRSR000137-2"/>
    </source>
</evidence>
<organism evidence="9 10">
    <name type="scientific">Sphagnurus paluster</name>
    <dbReference type="NCBI Taxonomy" id="117069"/>
    <lineage>
        <taxon>Eukaryota</taxon>
        <taxon>Fungi</taxon>
        <taxon>Dikarya</taxon>
        <taxon>Basidiomycota</taxon>
        <taxon>Agaricomycotina</taxon>
        <taxon>Agaricomycetes</taxon>
        <taxon>Agaricomycetidae</taxon>
        <taxon>Agaricales</taxon>
        <taxon>Tricholomatineae</taxon>
        <taxon>Lyophyllaceae</taxon>
        <taxon>Sphagnurus</taxon>
    </lineage>
</organism>
<feature type="domain" description="Glucose-methanol-choline oxidoreductase N-terminal" evidence="8">
    <location>
        <begin position="295"/>
        <end position="309"/>
    </location>
</feature>
<dbReference type="InterPro" id="IPR000172">
    <property type="entry name" value="GMC_OxRdtase_N"/>
</dbReference>
<reference evidence="9" key="1">
    <citation type="submission" date="2021-02" db="EMBL/GenBank/DDBJ databases">
        <authorList>
            <person name="Nieuwenhuis M."/>
            <person name="Van De Peppel L.J.J."/>
        </authorList>
    </citation>
    <scope>NUCLEOTIDE SEQUENCE</scope>
    <source>
        <strain evidence="9">D49</strain>
    </source>
</reference>
<evidence type="ECO:0000256" key="1">
    <source>
        <dbReference type="ARBA" id="ARBA00001974"/>
    </source>
</evidence>
<feature type="region of interest" description="Disordered" evidence="6">
    <location>
        <begin position="575"/>
        <end position="598"/>
    </location>
</feature>
<evidence type="ECO:0000313" key="10">
    <source>
        <dbReference type="Proteomes" id="UP000717328"/>
    </source>
</evidence>
<protein>
    <recommendedName>
        <fullName evidence="8">Glucose-methanol-choline oxidoreductase N-terminal domain-containing protein</fullName>
    </recommendedName>
</protein>
<feature type="signal peptide" evidence="7">
    <location>
        <begin position="1"/>
        <end position="18"/>
    </location>
</feature>
<evidence type="ECO:0000256" key="3">
    <source>
        <dbReference type="ARBA" id="ARBA00022630"/>
    </source>
</evidence>
<evidence type="ECO:0000313" key="9">
    <source>
        <dbReference type="EMBL" id="KAG5638596.1"/>
    </source>
</evidence>
<dbReference type="OrthoDB" id="269227at2759"/>
<dbReference type="PANTHER" id="PTHR11552">
    <property type="entry name" value="GLUCOSE-METHANOL-CHOLINE GMC OXIDOREDUCTASE"/>
    <property type="match status" value="1"/>
</dbReference>
<dbReference type="InterPro" id="IPR036188">
    <property type="entry name" value="FAD/NAD-bd_sf"/>
</dbReference>
<feature type="compositionally biased region" description="Basic and acidic residues" evidence="6">
    <location>
        <begin position="575"/>
        <end position="587"/>
    </location>
</feature>
<feature type="binding site" evidence="5">
    <location>
        <position position="253"/>
    </location>
    <ligand>
        <name>FAD</name>
        <dbReference type="ChEBI" id="CHEBI:57692"/>
    </ligand>
</feature>
<reference evidence="9" key="2">
    <citation type="submission" date="2021-10" db="EMBL/GenBank/DDBJ databases">
        <title>Phylogenomics reveals ancestral predisposition of the termite-cultivated fungus Termitomyces towards a domesticated lifestyle.</title>
        <authorList>
            <person name="Auxier B."/>
            <person name="Grum-Grzhimaylo A."/>
            <person name="Cardenas M.E."/>
            <person name="Lodge J.D."/>
            <person name="Laessoe T."/>
            <person name="Pedersen O."/>
            <person name="Smith M.E."/>
            <person name="Kuyper T.W."/>
            <person name="Franco-Molano E.A."/>
            <person name="Baroni T.J."/>
            <person name="Aanen D.K."/>
        </authorList>
    </citation>
    <scope>NUCLEOTIDE SEQUENCE</scope>
    <source>
        <strain evidence="9">D49</strain>
    </source>
</reference>
<dbReference type="SUPFAM" id="SSF54373">
    <property type="entry name" value="FAD-linked reductases, C-terminal domain"/>
    <property type="match status" value="1"/>
</dbReference>
<dbReference type="GO" id="GO:0050660">
    <property type="term" value="F:flavin adenine dinucleotide binding"/>
    <property type="evidence" value="ECO:0007669"/>
    <property type="project" value="InterPro"/>
</dbReference>
<feature type="chain" id="PRO_5040478941" description="Glucose-methanol-choline oxidoreductase N-terminal domain-containing protein" evidence="7">
    <location>
        <begin position="19"/>
        <end position="598"/>
    </location>
</feature>
<gene>
    <name evidence="9" type="ORF">H0H81_011682</name>
</gene>
<dbReference type="Pfam" id="PF05199">
    <property type="entry name" value="GMC_oxred_C"/>
    <property type="match status" value="1"/>
</dbReference>
<evidence type="ECO:0000256" key="2">
    <source>
        <dbReference type="ARBA" id="ARBA00010790"/>
    </source>
</evidence>
<dbReference type="EMBL" id="JABCKI010005754">
    <property type="protein sequence ID" value="KAG5638596.1"/>
    <property type="molecule type" value="Genomic_DNA"/>
</dbReference>
<dbReference type="Gene3D" id="3.50.50.60">
    <property type="entry name" value="FAD/NAD(P)-binding domain"/>
    <property type="match status" value="1"/>
</dbReference>
<dbReference type="InterPro" id="IPR007867">
    <property type="entry name" value="GMC_OxRtase_C"/>
</dbReference>
<feature type="compositionally biased region" description="Polar residues" evidence="6">
    <location>
        <begin position="588"/>
        <end position="598"/>
    </location>
</feature>
<keyword evidence="3" id="KW-0285">Flavoprotein</keyword>
<evidence type="ECO:0000256" key="6">
    <source>
        <dbReference type="SAM" id="MobiDB-lite"/>
    </source>
</evidence>
<comment type="similarity">
    <text evidence="2">Belongs to the GMC oxidoreductase family.</text>
</comment>
<dbReference type="PROSITE" id="PS00624">
    <property type="entry name" value="GMC_OXRED_2"/>
    <property type="match status" value="1"/>
</dbReference>
<evidence type="ECO:0000259" key="8">
    <source>
        <dbReference type="PROSITE" id="PS00624"/>
    </source>
</evidence>
<comment type="cofactor">
    <cofactor evidence="1 5">
        <name>FAD</name>
        <dbReference type="ChEBI" id="CHEBI:57692"/>
    </cofactor>
</comment>
<accession>A0A9P7K8A6</accession>
<proteinExistence type="inferred from homology"/>
<dbReference type="Pfam" id="PF00732">
    <property type="entry name" value="GMC_oxred_N"/>
    <property type="match status" value="1"/>
</dbReference>
<dbReference type="Gene3D" id="3.30.560.10">
    <property type="entry name" value="Glucose Oxidase, domain 3"/>
    <property type="match status" value="1"/>
</dbReference>
<dbReference type="AlphaFoldDB" id="A0A9P7K8A6"/>
<comment type="caution">
    <text evidence="9">The sequence shown here is derived from an EMBL/GenBank/DDBJ whole genome shotgun (WGS) entry which is preliminary data.</text>
</comment>